<comment type="caution">
    <text evidence="2">The sequence shown here is derived from an EMBL/GenBank/DDBJ whole genome shotgun (WGS) entry which is preliminary data.</text>
</comment>
<keyword evidence="3" id="KW-1185">Reference proteome</keyword>
<dbReference type="PANTHER" id="PTHR13847:SF213">
    <property type="entry name" value="DEPENDENT OXIDOREDUCTASE, PUTATIVE-RELATED"/>
    <property type="match status" value="1"/>
</dbReference>
<dbReference type="InterPro" id="IPR006076">
    <property type="entry name" value="FAD-dep_OxRdtase"/>
</dbReference>
<evidence type="ECO:0000259" key="1">
    <source>
        <dbReference type="Pfam" id="PF01266"/>
    </source>
</evidence>
<feature type="domain" description="FAD dependent oxidoreductase" evidence="1">
    <location>
        <begin position="42"/>
        <end position="395"/>
    </location>
</feature>
<protein>
    <recommendedName>
        <fullName evidence="1">FAD dependent oxidoreductase domain-containing protein</fullName>
    </recommendedName>
</protein>
<dbReference type="InterPro" id="IPR036188">
    <property type="entry name" value="FAD/NAD-bd_sf"/>
</dbReference>
<dbReference type="PANTHER" id="PTHR13847">
    <property type="entry name" value="SARCOSINE DEHYDROGENASE-RELATED"/>
    <property type="match status" value="1"/>
</dbReference>
<dbReference type="Proteomes" id="UP001194746">
    <property type="component" value="Unassembled WGS sequence"/>
</dbReference>
<accession>A0AAD4CRH5</accession>
<dbReference type="EMBL" id="VCAU01000020">
    <property type="protein sequence ID" value="KAF9891231.1"/>
    <property type="molecule type" value="Genomic_DNA"/>
</dbReference>
<dbReference type="Gene3D" id="3.30.9.10">
    <property type="entry name" value="D-Amino Acid Oxidase, subunit A, domain 2"/>
    <property type="match status" value="1"/>
</dbReference>
<dbReference type="AlphaFoldDB" id="A0AAD4CRH5"/>
<reference evidence="2" key="1">
    <citation type="journal article" date="2019" name="Beilstein J. Org. Chem.">
        <title>Nanangenines: drimane sesquiterpenoids as the dominant metabolite cohort of a novel Australian fungus, Aspergillus nanangensis.</title>
        <authorList>
            <person name="Lacey H.J."/>
            <person name="Gilchrist C.L.M."/>
            <person name="Crombie A."/>
            <person name="Kalaitzis J.A."/>
            <person name="Vuong D."/>
            <person name="Rutledge P.J."/>
            <person name="Turner P."/>
            <person name="Pitt J.I."/>
            <person name="Lacey E."/>
            <person name="Chooi Y.H."/>
            <person name="Piggott A.M."/>
        </authorList>
    </citation>
    <scope>NUCLEOTIDE SEQUENCE</scope>
    <source>
        <strain evidence="2">MST-FP2251</strain>
    </source>
</reference>
<dbReference type="Gene3D" id="3.50.50.60">
    <property type="entry name" value="FAD/NAD(P)-binding domain"/>
    <property type="match status" value="1"/>
</dbReference>
<dbReference type="SUPFAM" id="SSF51905">
    <property type="entry name" value="FAD/NAD(P)-binding domain"/>
    <property type="match status" value="1"/>
</dbReference>
<dbReference type="GO" id="GO:0005737">
    <property type="term" value="C:cytoplasm"/>
    <property type="evidence" value="ECO:0007669"/>
    <property type="project" value="TreeGrafter"/>
</dbReference>
<evidence type="ECO:0000313" key="3">
    <source>
        <dbReference type="Proteomes" id="UP001194746"/>
    </source>
</evidence>
<reference evidence="2" key="2">
    <citation type="submission" date="2020-02" db="EMBL/GenBank/DDBJ databases">
        <authorList>
            <person name="Gilchrist C.L.M."/>
            <person name="Chooi Y.-H."/>
        </authorList>
    </citation>
    <scope>NUCLEOTIDE SEQUENCE</scope>
    <source>
        <strain evidence="2">MST-FP2251</strain>
    </source>
</reference>
<dbReference type="Pfam" id="PF01266">
    <property type="entry name" value="DAO"/>
    <property type="match status" value="1"/>
</dbReference>
<dbReference type="SUPFAM" id="SSF51182">
    <property type="entry name" value="RmlC-like cupins"/>
    <property type="match status" value="1"/>
</dbReference>
<proteinExistence type="predicted"/>
<dbReference type="InterPro" id="IPR011051">
    <property type="entry name" value="RmlC_Cupin_sf"/>
</dbReference>
<organism evidence="2 3">
    <name type="scientific">Aspergillus nanangensis</name>
    <dbReference type="NCBI Taxonomy" id="2582783"/>
    <lineage>
        <taxon>Eukaryota</taxon>
        <taxon>Fungi</taxon>
        <taxon>Dikarya</taxon>
        <taxon>Ascomycota</taxon>
        <taxon>Pezizomycotina</taxon>
        <taxon>Eurotiomycetes</taxon>
        <taxon>Eurotiomycetidae</taxon>
        <taxon>Eurotiales</taxon>
        <taxon>Aspergillaceae</taxon>
        <taxon>Aspergillus</taxon>
        <taxon>Aspergillus subgen. Circumdati</taxon>
    </lineage>
</organism>
<sequence>MSNPLLTDPGLPVPNPTKSYWQTPPHQTLSNIQSPHLPSSRDIVILGSGITGCSVARELLQADPSCQVTILEAREVCSGATGRNGGRINCVAVLDYAKYCDYFGPTMAEAIVRFELAHYDAIMAVAQELGAEVLDRSEIRPVETVAAVFREEDLQRLKVQLGRFEDAFPDWKGKWMEYHLPTAKGALIGTAGTAWPYRLITSIYTHLLTTYKHRFSIETHTPALSITRTHPPTQGSPYYSIRTPRGTIHAKHLVHCTEGHLSHHLPGLRGILVPRRGQISVQRPGSRFPYTTGDKSWSFYFRSGFDYASQNARTGDIVIGGGELGGIDGTPEIYGIAADDEEALAQKSHLAGVLPVVFGEGNWGVERPGLATMKASWTGILCASLDHVPMVGSTHLLSFLPSPYPYNMDLTVPEPEHYVLPPTDHVPNSPMPILIYRNILPSPRTETTVQTFIEKHGWSRKVGTSMILLICKTILSGSSKVFMGVGALDGDPDDQKRPGLVLTLNEGDVIVHPAGTAHSNLSAEGDYRYLSFFPEGSPHWISFNGDTPVDLEAVRAQTMAVPMPQDPVTGGKGYLGSLWNGPRESYFAEARKGS</sequence>
<evidence type="ECO:0000313" key="2">
    <source>
        <dbReference type="EMBL" id="KAF9891231.1"/>
    </source>
</evidence>
<name>A0AAD4CRH5_ASPNN</name>
<gene>
    <name evidence="2" type="ORF">FE257_004795</name>
</gene>